<dbReference type="AlphaFoldDB" id="A0AB74IJQ1"/>
<protein>
    <submittedName>
        <fullName evidence="3">Uncharacterized protein</fullName>
    </submittedName>
</protein>
<dbReference type="EMBL" id="QZAM01000372">
    <property type="protein sequence ID" value="THW33337.1"/>
    <property type="molecule type" value="Genomic_DNA"/>
</dbReference>
<gene>
    <name evidence="3" type="ORF">D6D21_10026</name>
</gene>
<dbReference type="Proteomes" id="UP000309076">
    <property type="component" value="Unassembled WGS sequence"/>
</dbReference>
<comment type="caution">
    <text evidence="3">The sequence shown here is derived from an EMBL/GenBank/DDBJ whole genome shotgun (WGS) entry which is preliminary data.</text>
</comment>
<proteinExistence type="predicted"/>
<feature type="region of interest" description="Disordered" evidence="1">
    <location>
        <begin position="79"/>
        <end position="100"/>
    </location>
</feature>
<evidence type="ECO:0000256" key="1">
    <source>
        <dbReference type="SAM" id="MobiDB-lite"/>
    </source>
</evidence>
<feature type="compositionally biased region" description="Basic and acidic residues" evidence="1">
    <location>
        <begin position="123"/>
        <end position="184"/>
    </location>
</feature>
<evidence type="ECO:0000313" key="3">
    <source>
        <dbReference type="EMBL" id="THW33337.1"/>
    </source>
</evidence>
<evidence type="ECO:0000313" key="4">
    <source>
        <dbReference type="Proteomes" id="UP000309076"/>
    </source>
</evidence>
<feature type="signal peptide" evidence="2">
    <location>
        <begin position="1"/>
        <end position="23"/>
    </location>
</feature>
<feature type="chain" id="PRO_5044492605" evidence="2">
    <location>
        <begin position="24"/>
        <end position="222"/>
    </location>
</feature>
<feature type="region of interest" description="Disordered" evidence="1">
    <location>
        <begin position="123"/>
        <end position="189"/>
    </location>
</feature>
<keyword evidence="2" id="KW-0732">Signal</keyword>
<evidence type="ECO:0000256" key="2">
    <source>
        <dbReference type="SAM" id="SignalP"/>
    </source>
</evidence>
<organism evidence="3 4">
    <name type="scientific">Aureobasidium pullulans</name>
    <name type="common">Black yeast</name>
    <name type="synonym">Pullularia pullulans</name>
    <dbReference type="NCBI Taxonomy" id="5580"/>
    <lineage>
        <taxon>Eukaryota</taxon>
        <taxon>Fungi</taxon>
        <taxon>Dikarya</taxon>
        <taxon>Ascomycota</taxon>
        <taxon>Pezizomycotina</taxon>
        <taxon>Dothideomycetes</taxon>
        <taxon>Dothideomycetidae</taxon>
        <taxon>Dothideales</taxon>
        <taxon>Saccotheciaceae</taxon>
        <taxon>Aureobasidium</taxon>
    </lineage>
</organism>
<accession>A0AB74IJQ1</accession>
<name>A0AB74IJQ1_AURPU</name>
<reference evidence="3 4" key="1">
    <citation type="submission" date="2018-10" db="EMBL/GenBank/DDBJ databases">
        <title>Fifty Aureobasidium pullulans genomes reveal a recombining polyextremotolerant generalist.</title>
        <authorList>
            <person name="Gostincar C."/>
            <person name="Turk M."/>
            <person name="Zajc J."/>
            <person name="Gunde-Cimerman N."/>
        </authorList>
    </citation>
    <scope>NUCLEOTIDE SEQUENCE [LARGE SCALE GENOMIC DNA]</scope>
    <source>
        <strain evidence="3 4">EXF-10796</strain>
    </source>
</reference>
<sequence>MKLTIIWFSIGVTALAIVAPSSTNKYDVQTDLTTILARDSMAPSPETEHECMKACVDAALPWNGRIIKAALQCRRRCHGHEKTEEELQKEAEKKKETEDAIEKWKEVERLEEEAKPKKTIEKYKKPEKVEKPEKTTEEDDKKPEKTEKPKDPEKPEKPEKTEKSKNPEKPEKTGKPEKPEKTDPDYLTFENEEEWKEWLKLNKTYEEVTPPLQKLTSIKMSA</sequence>
<feature type="compositionally biased region" description="Basic and acidic residues" evidence="1">
    <location>
        <begin position="80"/>
        <end position="100"/>
    </location>
</feature>